<protein>
    <submittedName>
        <fullName evidence="6">Uncharacterized protein involved in cysteine biosynthesis</fullName>
    </submittedName>
</protein>
<dbReference type="EMBL" id="JACHKA010000001">
    <property type="protein sequence ID" value="MBB5984147.1"/>
    <property type="molecule type" value="Genomic_DNA"/>
</dbReference>
<keyword evidence="2 5" id="KW-0812">Transmembrane</keyword>
<evidence type="ECO:0000256" key="2">
    <source>
        <dbReference type="ARBA" id="ARBA00022692"/>
    </source>
</evidence>
<gene>
    <name evidence="6" type="ORF">HNP60_000121</name>
</gene>
<evidence type="ECO:0000256" key="1">
    <source>
        <dbReference type="ARBA" id="ARBA00004141"/>
    </source>
</evidence>
<feature type="transmembrane region" description="Helical" evidence="5">
    <location>
        <begin position="132"/>
        <end position="154"/>
    </location>
</feature>
<keyword evidence="4 5" id="KW-0472">Membrane</keyword>
<organism evidence="6 7">
    <name type="scientific">Sphingobium lignivorans</name>
    <dbReference type="NCBI Taxonomy" id="2735886"/>
    <lineage>
        <taxon>Bacteria</taxon>
        <taxon>Pseudomonadati</taxon>
        <taxon>Pseudomonadota</taxon>
        <taxon>Alphaproteobacteria</taxon>
        <taxon>Sphingomonadales</taxon>
        <taxon>Sphingomonadaceae</taxon>
        <taxon>Sphingobium</taxon>
    </lineage>
</organism>
<proteinExistence type="predicted"/>
<feature type="transmembrane region" description="Helical" evidence="5">
    <location>
        <begin position="186"/>
        <end position="209"/>
    </location>
</feature>
<dbReference type="RefSeq" id="WP_184148911.1">
    <property type="nucleotide sequence ID" value="NZ_JACHKA010000001.1"/>
</dbReference>
<sequence>MILSALFRALPQIALPDIRAVLWRSLALTLLAFAGLGVAVWWGLRTLFMRTGWLAADGFAGAALAGLIAALCAWLLFRAVAIAVVGLHADRIVAAVERASYPGRHAAARIVPVTQGAAGAIRSVARTIGWNLLVLPLYLLLLATGIGAPLLFFAMNAWLLGRDLAEQVEGRHPDLPPLSAGQRSQIGLVSALMFLLPVLNLLAPVLSVAMATHMFLGRRAD</sequence>
<dbReference type="Proteomes" id="UP001138540">
    <property type="component" value="Unassembled WGS sequence"/>
</dbReference>
<keyword evidence="7" id="KW-1185">Reference proteome</keyword>
<feature type="transmembrane region" description="Helical" evidence="5">
    <location>
        <begin position="21"/>
        <end position="44"/>
    </location>
</feature>
<dbReference type="Pfam" id="PF07264">
    <property type="entry name" value="EI24"/>
    <property type="match status" value="1"/>
</dbReference>
<comment type="subcellular location">
    <subcellularLocation>
        <location evidence="1">Membrane</location>
        <topology evidence="1">Multi-pass membrane protein</topology>
    </subcellularLocation>
</comment>
<evidence type="ECO:0000313" key="6">
    <source>
        <dbReference type="EMBL" id="MBB5984147.1"/>
    </source>
</evidence>
<evidence type="ECO:0000256" key="3">
    <source>
        <dbReference type="ARBA" id="ARBA00022989"/>
    </source>
</evidence>
<keyword evidence="3 5" id="KW-1133">Transmembrane helix</keyword>
<comment type="caution">
    <text evidence="6">The sequence shown here is derived from an EMBL/GenBank/DDBJ whole genome shotgun (WGS) entry which is preliminary data.</text>
</comment>
<evidence type="ECO:0000313" key="7">
    <source>
        <dbReference type="Proteomes" id="UP001138540"/>
    </source>
</evidence>
<accession>A0ABR6NA48</accession>
<evidence type="ECO:0000256" key="5">
    <source>
        <dbReference type="SAM" id="Phobius"/>
    </source>
</evidence>
<name>A0ABR6NA48_9SPHN</name>
<feature type="transmembrane region" description="Helical" evidence="5">
    <location>
        <begin position="64"/>
        <end position="89"/>
    </location>
</feature>
<dbReference type="InterPro" id="IPR059112">
    <property type="entry name" value="CysZ/EI24"/>
</dbReference>
<evidence type="ECO:0000256" key="4">
    <source>
        <dbReference type="ARBA" id="ARBA00023136"/>
    </source>
</evidence>
<reference evidence="6 7" key="1">
    <citation type="submission" date="2020-08" db="EMBL/GenBank/DDBJ databases">
        <title>Exploring microbial biodiversity for novel pathways involved in the catabolism of aromatic compounds derived from lignin.</title>
        <authorList>
            <person name="Elkins J."/>
        </authorList>
    </citation>
    <scope>NUCLEOTIDE SEQUENCE [LARGE SCALE GENOMIC DNA]</scope>
    <source>
        <strain evidence="6 7">B1D3A</strain>
    </source>
</reference>